<dbReference type="AlphaFoldDB" id="A0AAN5CLR3"/>
<evidence type="ECO:0000256" key="1">
    <source>
        <dbReference type="SAM" id="Phobius"/>
    </source>
</evidence>
<comment type="caution">
    <text evidence="2">The sequence shown here is derived from an EMBL/GenBank/DDBJ whole genome shotgun (WGS) entry which is preliminary data.</text>
</comment>
<feature type="transmembrane region" description="Helical" evidence="1">
    <location>
        <begin position="100"/>
        <end position="122"/>
    </location>
</feature>
<sequence length="129" mass="14934">LYANKCFNNKDIMSVLLNCLIYSSYASAFVVVILYLLIFRFLRKQRITMAIVYRQSRISIVEMQILKQSVFIFTLYAASIFSVLAISFVSFLPILDHFDIAYIENLLNLSIAAVYPICFLLMSGDMKRF</sequence>
<keyword evidence="3" id="KW-1185">Reference proteome</keyword>
<dbReference type="PANTHER" id="PTHR22718">
    <property type="entry name" value="SERPENTINE RECEPTOR, CLASS X"/>
    <property type="match status" value="1"/>
</dbReference>
<evidence type="ECO:0000313" key="2">
    <source>
        <dbReference type="EMBL" id="GMR46702.1"/>
    </source>
</evidence>
<accession>A0AAN5CLR3</accession>
<feature type="non-terminal residue" evidence="2">
    <location>
        <position position="1"/>
    </location>
</feature>
<name>A0AAN5CLR3_9BILA</name>
<dbReference type="Proteomes" id="UP001328107">
    <property type="component" value="Unassembled WGS sequence"/>
</dbReference>
<gene>
    <name evidence="2" type="ORF">PMAYCL1PPCAC_16897</name>
</gene>
<feature type="transmembrane region" description="Helical" evidence="1">
    <location>
        <begin position="20"/>
        <end position="39"/>
    </location>
</feature>
<keyword evidence="1" id="KW-0472">Membrane</keyword>
<feature type="transmembrane region" description="Helical" evidence="1">
    <location>
        <begin position="70"/>
        <end position="94"/>
    </location>
</feature>
<reference evidence="3" key="1">
    <citation type="submission" date="2022-10" db="EMBL/GenBank/DDBJ databases">
        <title>Genome assembly of Pristionchus species.</title>
        <authorList>
            <person name="Yoshida K."/>
            <person name="Sommer R.J."/>
        </authorList>
    </citation>
    <scope>NUCLEOTIDE SEQUENCE [LARGE SCALE GENOMIC DNA]</scope>
    <source>
        <strain evidence="3">RS5460</strain>
    </source>
</reference>
<keyword evidence="1" id="KW-0812">Transmembrane</keyword>
<feature type="non-terminal residue" evidence="2">
    <location>
        <position position="129"/>
    </location>
</feature>
<dbReference type="PANTHER" id="PTHR22718:SF25">
    <property type="entry name" value="G-PROTEIN COUPLED RECEPTORS FAMILY 1 PROFILE DOMAIN-CONTAINING PROTEIN"/>
    <property type="match status" value="1"/>
</dbReference>
<organism evidence="2 3">
    <name type="scientific">Pristionchus mayeri</name>
    <dbReference type="NCBI Taxonomy" id="1317129"/>
    <lineage>
        <taxon>Eukaryota</taxon>
        <taxon>Metazoa</taxon>
        <taxon>Ecdysozoa</taxon>
        <taxon>Nematoda</taxon>
        <taxon>Chromadorea</taxon>
        <taxon>Rhabditida</taxon>
        <taxon>Rhabditina</taxon>
        <taxon>Diplogasteromorpha</taxon>
        <taxon>Diplogasteroidea</taxon>
        <taxon>Neodiplogasteridae</taxon>
        <taxon>Pristionchus</taxon>
    </lineage>
</organism>
<keyword evidence="1" id="KW-1133">Transmembrane helix</keyword>
<evidence type="ECO:0008006" key="4">
    <source>
        <dbReference type="Google" id="ProtNLM"/>
    </source>
</evidence>
<proteinExistence type="predicted"/>
<protein>
    <recommendedName>
        <fullName evidence="4">G protein-coupled receptor</fullName>
    </recommendedName>
</protein>
<dbReference type="EMBL" id="BTRK01000004">
    <property type="protein sequence ID" value="GMR46702.1"/>
    <property type="molecule type" value="Genomic_DNA"/>
</dbReference>
<evidence type="ECO:0000313" key="3">
    <source>
        <dbReference type="Proteomes" id="UP001328107"/>
    </source>
</evidence>